<evidence type="ECO:0000256" key="1">
    <source>
        <dbReference type="SAM" id="Phobius"/>
    </source>
</evidence>
<evidence type="ECO:0000313" key="2">
    <source>
        <dbReference type="EMBL" id="RPB24919.1"/>
    </source>
</evidence>
<evidence type="ECO:0000313" key="3">
    <source>
        <dbReference type="Proteomes" id="UP000267821"/>
    </source>
</evidence>
<dbReference type="Proteomes" id="UP000267821">
    <property type="component" value="Unassembled WGS sequence"/>
</dbReference>
<keyword evidence="1" id="KW-1133">Transmembrane helix</keyword>
<name>A0A3N4LTN8_9PEZI</name>
<protein>
    <submittedName>
        <fullName evidence="2">Uncharacterized protein</fullName>
    </submittedName>
</protein>
<organism evidence="2 3">
    <name type="scientific">Terfezia boudieri ATCC MYA-4762</name>
    <dbReference type="NCBI Taxonomy" id="1051890"/>
    <lineage>
        <taxon>Eukaryota</taxon>
        <taxon>Fungi</taxon>
        <taxon>Dikarya</taxon>
        <taxon>Ascomycota</taxon>
        <taxon>Pezizomycotina</taxon>
        <taxon>Pezizomycetes</taxon>
        <taxon>Pezizales</taxon>
        <taxon>Pezizaceae</taxon>
        <taxon>Terfezia</taxon>
    </lineage>
</organism>
<keyword evidence="3" id="KW-1185">Reference proteome</keyword>
<sequence length="143" mass="16826">MKLGCFIDPRRHKGYSVFEVLESSSSISSLKPLYPETVLVTMILRSLTGIWRKYRKGKENWASVYKPPSTRTNPATSPSRHRFFQLFCYRATVQYKISVTEPHPRAFNPELLEWFGWCYIFTADWTNIFLFLPFVFKLSNSLL</sequence>
<keyword evidence="1" id="KW-0812">Transmembrane</keyword>
<keyword evidence="1" id="KW-0472">Membrane</keyword>
<gene>
    <name evidence="2" type="ORF">L211DRAFT_129512</name>
</gene>
<dbReference type="AlphaFoldDB" id="A0A3N4LTN8"/>
<dbReference type="InParanoid" id="A0A3N4LTN8"/>
<reference evidence="2 3" key="1">
    <citation type="journal article" date="2018" name="Nat. Ecol. Evol.">
        <title>Pezizomycetes genomes reveal the molecular basis of ectomycorrhizal truffle lifestyle.</title>
        <authorList>
            <person name="Murat C."/>
            <person name="Payen T."/>
            <person name="Noel B."/>
            <person name="Kuo A."/>
            <person name="Morin E."/>
            <person name="Chen J."/>
            <person name="Kohler A."/>
            <person name="Krizsan K."/>
            <person name="Balestrini R."/>
            <person name="Da Silva C."/>
            <person name="Montanini B."/>
            <person name="Hainaut M."/>
            <person name="Levati E."/>
            <person name="Barry K.W."/>
            <person name="Belfiori B."/>
            <person name="Cichocki N."/>
            <person name="Clum A."/>
            <person name="Dockter R.B."/>
            <person name="Fauchery L."/>
            <person name="Guy J."/>
            <person name="Iotti M."/>
            <person name="Le Tacon F."/>
            <person name="Lindquist E.A."/>
            <person name="Lipzen A."/>
            <person name="Malagnac F."/>
            <person name="Mello A."/>
            <person name="Molinier V."/>
            <person name="Miyauchi S."/>
            <person name="Poulain J."/>
            <person name="Riccioni C."/>
            <person name="Rubini A."/>
            <person name="Sitrit Y."/>
            <person name="Splivallo R."/>
            <person name="Traeger S."/>
            <person name="Wang M."/>
            <person name="Zifcakova L."/>
            <person name="Wipf D."/>
            <person name="Zambonelli A."/>
            <person name="Paolocci F."/>
            <person name="Nowrousian M."/>
            <person name="Ottonello S."/>
            <person name="Baldrian P."/>
            <person name="Spatafora J.W."/>
            <person name="Henrissat B."/>
            <person name="Nagy L.G."/>
            <person name="Aury J.M."/>
            <person name="Wincker P."/>
            <person name="Grigoriev I.V."/>
            <person name="Bonfante P."/>
            <person name="Martin F.M."/>
        </authorList>
    </citation>
    <scope>NUCLEOTIDE SEQUENCE [LARGE SCALE GENOMIC DNA]</scope>
    <source>
        <strain evidence="2 3">ATCC MYA-4762</strain>
    </source>
</reference>
<dbReference type="EMBL" id="ML121539">
    <property type="protein sequence ID" value="RPB24919.1"/>
    <property type="molecule type" value="Genomic_DNA"/>
</dbReference>
<proteinExistence type="predicted"/>
<accession>A0A3N4LTN8</accession>
<feature type="transmembrane region" description="Helical" evidence="1">
    <location>
        <begin position="114"/>
        <end position="136"/>
    </location>
</feature>